<reference evidence="1 2" key="1">
    <citation type="submission" date="2016-04" db="EMBL/GenBank/DDBJ databases">
        <title>Bacillus thuringiensis and Bacillus weihenstephanensis as novel biocontrol agents of wilt causing Verticillium species.</title>
        <authorList>
            <person name="Hollensteiner J."/>
            <person name="Wemheuer F."/>
            <person name="Harting R."/>
            <person name="Kolarzyk A."/>
            <person name="Diaz-Valerio S."/>
            <person name="Poehlein A."/>
            <person name="Brzuszkiewicz E."/>
            <person name="Nesemann K."/>
            <person name="Braus-Stromeyer S."/>
            <person name="Braus G."/>
            <person name="Daniel R."/>
            <person name="Liesegang H."/>
        </authorList>
    </citation>
    <scope>NUCLEOTIDE SEQUENCE [LARGE SCALE GENOMIC DNA]</scope>
    <source>
        <strain evidence="1 2">GOE4</strain>
    </source>
</reference>
<proteinExistence type="predicted"/>
<protein>
    <submittedName>
        <fullName evidence="1">Uncharacterized protein</fullName>
    </submittedName>
</protein>
<evidence type="ECO:0000313" key="1">
    <source>
        <dbReference type="EMBL" id="OFC86428.1"/>
    </source>
</evidence>
<gene>
    <name evidence="1" type="ORF">BTGOE4_60670</name>
</gene>
<organism evidence="1 2">
    <name type="scientific">Bacillus thuringiensis</name>
    <dbReference type="NCBI Taxonomy" id="1428"/>
    <lineage>
        <taxon>Bacteria</taxon>
        <taxon>Bacillati</taxon>
        <taxon>Bacillota</taxon>
        <taxon>Bacilli</taxon>
        <taxon>Bacillales</taxon>
        <taxon>Bacillaceae</taxon>
        <taxon>Bacillus</taxon>
        <taxon>Bacillus cereus group</taxon>
    </lineage>
</organism>
<sequence>MAPCQYLFEFCAGDCGNGRQLKWKKYVCDDGNKDVYVGCC</sequence>
<comment type="caution">
    <text evidence="1">The sequence shown here is derived from an EMBL/GenBank/DDBJ whole genome shotgun (WGS) entry which is preliminary data.</text>
</comment>
<name>A0A9X5RL79_BACTU</name>
<dbReference type="Proteomes" id="UP000175994">
    <property type="component" value="Unassembled WGS sequence"/>
</dbReference>
<dbReference type="RefSeq" id="WP_000035098.1">
    <property type="nucleotide sequence ID" value="NZ_CP125662.1"/>
</dbReference>
<dbReference type="AlphaFoldDB" id="A0A9X5RL79"/>
<accession>A0A9X5RL79</accession>
<evidence type="ECO:0000313" key="2">
    <source>
        <dbReference type="Proteomes" id="UP000175994"/>
    </source>
</evidence>
<dbReference type="EMBL" id="LXLI01000061">
    <property type="protein sequence ID" value="OFC86428.1"/>
    <property type="molecule type" value="Genomic_DNA"/>
</dbReference>